<accession>A0AAV8XPJ8</accession>
<sequence>MCKNIVCTPKEVMNEWQIRPQQLVARYIKKYLQTKGRISFDGHGSMAVKSPRRFKLVQQESQTFE</sequence>
<dbReference type="EMBL" id="JANEYF010003029">
    <property type="protein sequence ID" value="KAJ8939981.1"/>
    <property type="molecule type" value="Genomic_DNA"/>
</dbReference>
<gene>
    <name evidence="1" type="ORF">NQ314_010920</name>
</gene>
<dbReference type="Proteomes" id="UP001162156">
    <property type="component" value="Unassembled WGS sequence"/>
</dbReference>
<dbReference type="AlphaFoldDB" id="A0AAV8XPJ8"/>
<name>A0AAV8XPJ8_9CUCU</name>
<keyword evidence="2" id="KW-1185">Reference proteome</keyword>
<proteinExistence type="predicted"/>
<comment type="caution">
    <text evidence="1">The sequence shown here is derived from an EMBL/GenBank/DDBJ whole genome shotgun (WGS) entry which is preliminary data.</text>
</comment>
<organism evidence="1 2">
    <name type="scientific">Rhamnusium bicolor</name>
    <dbReference type="NCBI Taxonomy" id="1586634"/>
    <lineage>
        <taxon>Eukaryota</taxon>
        <taxon>Metazoa</taxon>
        <taxon>Ecdysozoa</taxon>
        <taxon>Arthropoda</taxon>
        <taxon>Hexapoda</taxon>
        <taxon>Insecta</taxon>
        <taxon>Pterygota</taxon>
        <taxon>Neoptera</taxon>
        <taxon>Endopterygota</taxon>
        <taxon>Coleoptera</taxon>
        <taxon>Polyphaga</taxon>
        <taxon>Cucujiformia</taxon>
        <taxon>Chrysomeloidea</taxon>
        <taxon>Cerambycidae</taxon>
        <taxon>Lepturinae</taxon>
        <taxon>Rhagiini</taxon>
        <taxon>Rhamnusium</taxon>
    </lineage>
</organism>
<evidence type="ECO:0000313" key="1">
    <source>
        <dbReference type="EMBL" id="KAJ8939981.1"/>
    </source>
</evidence>
<reference evidence="1" key="1">
    <citation type="journal article" date="2023" name="Insect Mol. Biol.">
        <title>Genome sequencing provides insights into the evolution of gene families encoding plant cell wall-degrading enzymes in longhorned beetles.</title>
        <authorList>
            <person name="Shin N.R."/>
            <person name="Okamura Y."/>
            <person name="Kirsch R."/>
            <person name="Pauchet Y."/>
        </authorList>
    </citation>
    <scope>NUCLEOTIDE SEQUENCE</scope>
    <source>
        <strain evidence="1">RBIC_L_NR</strain>
    </source>
</reference>
<protein>
    <recommendedName>
        <fullName evidence="3">DUF4224 domain-containing protein</fullName>
    </recommendedName>
</protein>
<evidence type="ECO:0008006" key="3">
    <source>
        <dbReference type="Google" id="ProtNLM"/>
    </source>
</evidence>
<evidence type="ECO:0000313" key="2">
    <source>
        <dbReference type="Proteomes" id="UP001162156"/>
    </source>
</evidence>